<proteinExistence type="predicted"/>
<evidence type="ECO:0000313" key="1">
    <source>
        <dbReference type="EMBL" id="MBS4537562.1"/>
    </source>
</evidence>
<keyword evidence="2" id="KW-1185">Reference proteome</keyword>
<name>A0A942Z6G6_9FIRM</name>
<dbReference type="Proteomes" id="UP000724672">
    <property type="component" value="Unassembled WGS sequence"/>
</dbReference>
<protein>
    <submittedName>
        <fullName evidence="1">YtxH domain-containing protein</fullName>
    </submittedName>
</protein>
<evidence type="ECO:0000313" key="2">
    <source>
        <dbReference type="Proteomes" id="UP000724672"/>
    </source>
</evidence>
<dbReference type="EMBL" id="WSFT01000019">
    <property type="protein sequence ID" value="MBS4537562.1"/>
    <property type="molecule type" value="Genomic_DNA"/>
</dbReference>
<comment type="caution">
    <text evidence="1">The sequence shown here is derived from an EMBL/GenBank/DDBJ whole genome shotgun (WGS) entry which is preliminary data.</text>
</comment>
<sequence length="91" mass="10012">MSKEKGSGVKGLTLGLLIGGAAALLLSPENGKENREKLKDNLFKASDKLRDIAESIKTEDNVNYINIENDNISENGEVFVNEKYIEDVDLD</sequence>
<dbReference type="AlphaFoldDB" id="A0A942Z6G6"/>
<gene>
    <name evidence="1" type="ORF">GOQ27_03755</name>
</gene>
<dbReference type="Pfam" id="PF12732">
    <property type="entry name" value="YtxH"/>
    <property type="match status" value="1"/>
</dbReference>
<reference evidence="1" key="1">
    <citation type="submission" date="2019-12" db="EMBL/GenBank/DDBJ databases">
        <title>Clostridiaceae gen. nov. sp. nov., isolated from sediment in Xinjiang, China.</title>
        <authorList>
            <person name="Zhang R."/>
        </authorList>
    </citation>
    <scope>NUCLEOTIDE SEQUENCE</scope>
    <source>
        <strain evidence="1">D2Q-11</strain>
    </source>
</reference>
<accession>A0A942Z6G6</accession>
<dbReference type="InterPro" id="IPR024623">
    <property type="entry name" value="YtxH"/>
</dbReference>
<dbReference type="RefSeq" id="WP_203365492.1">
    <property type="nucleotide sequence ID" value="NZ_WSFT01000019.1"/>
</dbReference>
<organism evidence="1 2">
    <name type="scientific">Anaeromonas frigoriresistens</name>
    <dbReference type="NCBI Taxonomy" id="2683708"/>
    <lineage>
        <taxon>Bacteria</taxon>
        <taxon>Bacillati</taxon>
        <taxon>Bacillota</taxon>
        <taxon>Tissierellia</taxon>
        <taxon>Tissierellales</taxon>
        <taxon>Thermohalobacteraceae</taxon>
        <taxon>Anaeromonas</taxon>
    </lineage>
</organism>